<gene>
    <name evidence="21" type="ORF">g.26673</name>
</gene>
<dbReference type="GO" id="GO:0016887">
    <property type="term" value="F:ATP hydrolysis activity"/>
    <property type="evidence" value="ECO:0007669"/>
    <property type="project" value="InterPro"/>
</dbReference>
<dbReference type="PANTHER" id="PTHR43394:SF17">
    <property type="entry name" value="MITOCHONDRIAL POTASSIUM CHANNEL ATP-BINDING SUBUNIT"/>
    <property type="match status" value="1"/>
</dbReference>
<dbReference type="SMART" id="SM00382">
    <property type="entry name" value="AAA"/>
    <property type="match status" value="1"/>
</dbReference>
<dbReference type="InterPro" id="IPR003593">
    <property type="entry name" value="AAA+_ATPase"/>
</dbReference>
<sequence>MMFWMFIYKNTSSSIKFRIINGLKNPFSKNLFDSSSYLWKGNKRLVKTIESRFRNISSKSKSLTTIVLFGLSGYTTKCLMHANIAKCSPIYENHTEEKEETDQKFDWYTFFEFLKPDIWILVVAVGAAFVVAVLNIQLPIYLGNIINVMTKFLKDQGSAAFTKEMKKPVMQILSLYVAQAAATFIYISLLSNVGERLAARMKCTLFDSIIKQDIEFFDKKRTGELVDCIAMDIQEFKSAFKLCISQGLRSTTQILGCAVSLYFISPAMTAAMLVVVPSVILSGTLIGSLLRIMSRKAQLQSVKATTISEEAISNIRTVRAFANESLESHKFNNEVYESCRLQEQLGIGIGLFQAGTNLFLNGLVLGTLYMGGYLMASQDLSAGHLMSFLVATQTIQRSLTQLSLLFGQFVKGIQAGTRAFQYINLEPSILLTEGKQIPYHSLVADVEFKKITFAYPTRPKQVILKDFDLTIPAGKTVAIVGSSGNGKSTIASLLERFYDVNFGEIIFGGVNLTQLNPSWLRGKAIGLINQEPVLFATTVMENIRYGKPEASDKQVFEAARLANADTFIKSFPEGYNTLVGERGVTVSGGQKQRIAIARALLKDPSVLILDEATSALDTESEKIVQQALDQLTKNRTVLIIAHRLSTVKNADIIVVLNNGVIVEMGNHETLMRKKGKYWNLMNQQELDKESRNNG</sequence>
<dbReference type="FunFam" id="3.40.50.300:FF:000403">
    <property type="entry name" value="ATP-binding cassette sub-family B member 8, mitochondrial"/>
    <property type="match status" value="1"/>
</dbReference>
<evidence type="ECO:0000256" key="1">
    <source>
        <dbReference type="ARBA" id="ARBA00004448"/>
    </source>
</evidence>
<dbReference type="GO" id="GO:0005524">
    <property type="term" value="F:ATP binding"/>
    <property type="evidence" value="ECO:0007669"/>
    <property type="project" value="UniProtKB-KW"/>
</dbReference>
<dbReference type="GO" id="GO:0006813">
    <property type="term" value="P:potassium ion transport"/>
    <property type="evidence" value="ECO:0007669"/>
    <property type="project" value="UniProtKB-KW"/>
</dbReference>
<evidence type="ECO:0000256" key="13">
    <source>
        <dbReference type="ARBA" id="ARBA00023128"/>
    </source>
</evidence>
<keyword evidence="12" id="KW-0406">Ion transport</keyword>
<feature type="transmembrane region" description="Helical" evidence="18">
    <location>
        <begin position="173"/>
        <end position="193"/>
    </location>
</feature>
<name>A0A1B6CTZ2_9HEMI</name>
<dbReference type="Pfam" id="PF00005">
    <property type="entry name" value="ABC_tran"/>
    <property type="match status" value="1"/>
</dbReference>
<dbReference type="InterPro" id="IPR017871">
    <property type="entry name" value="ABC_transporter-like_CS"/>
</dbReference>
<feature type="domain" description="ABC transmembrane type-1" evidence="20">
    <location>
        <begin position="122"/>
        <end position="411"/>
    </location>
</feature>
<evidence type="ECO:0000256" key="11">
    <source>
        <dbReference type="ARBA" id="ARBA00022989"/>
    </source>
</evidence>
<dbReference type="SUPFAM" id="SSF52540">
    <property type="entry name" value="P-loop containing nucleoside triphosphate hydrolases"/>
    <property type="match status" value="1"/>
</dbReference>
<dbReference type="EMBL" id="GEDC01020493">
    <property type="protein sequence ID" value="JAS16805.1"/>
    <property type="molecule type" value="Transcribed_RNA"/>
</dbReference>
<dbReference type="FunFam" id="1.20.1560.10:FF:000016">
    <property type="entry name" value="ATP-binding cassette sub-family B member 8, mitochondrial"/>
    <property type="match status" value="1"/>
</dbReference>
<dbReference type="InterPro" id="IPR003439">
    <property type="entry name" value="ABC_transporter-like_ATP-bd"/>
</dbReference>
<keyword evidence="9" id="KW-0809">Transit peptide</keyword>
<keyword evidence="7" id="KW-0999">Mitochondrion inner membrane</keyword>
<evidence type="ECO:0000256" key="8">
    <source>
        <dbReference type="ARBA" id="ARBA00022840"/>
    </source>
</evidence>
<feature type="transmembrane region" description="Helical" evidence="18">
    <location>
        <begin position="270"/>
        <end position="290"/>
    </location>
</feature>
<keyword evidence="8" id="KW-0067">ATP-binding</keyword>
<evidence type="ECO:0000256" key="16">
    <source>
        <dbReference type="ARBA" id="ARBA00041416"/>
    </source>
</evidence>
<feature type="domain" description="ABC transporter" evidence="19">
    <location>
        <begin position="446"/>
        <end position="683"/>
    </location>
</feature>
<evidence type="ECO:0000256" key="2">
    <source>
        <dbReference type="ARBA" id="ARBA00007577"/>
    </source>
</evidence>
<evidence type="ECO:0000256" key="18">
    <source>
        <dbReference type="SAM" id="Phobius"/>
    </source>
</evidence>
<evidence type="ECO:0000256" key="15">
    <source>
        <dbReference type="ARBA" id="ARBA00040439"/>
    </source>
</evidence>
<dbReference type="SUPFAM" id="SSF90123">
    <property type="entry name" value="ABC transporter transmembrane region"/>
    <property type="match status" value="1"/>
</dbReference>
<evidence type="ECO:0000259" key="19">
    <source>
        <dbReference type="PROSITE" id="PS50893"/>
    </source>
</evidence>
<organism evidence="21">
    <name type="scientific">Clastoptera arizonana</name>
    <name type="common">Arizona spittle bug</name>
    <dbReference type="NCBI Taxonomy" id="38151"/>
    <lineage>
        <taxon>Eukaryota</taxon>
        <taxon>Metazoa</taxon>
        <taxon>Ecdysozoa</taxon>
        <taxon>Arthropoda</taxon>
        <taxon>Hexapoda</taxon>
        <taxon>Insecta</taxon>
        <taxon>Pterygota</taxon>
        <taxon>Neoptera</taxon>
        <taxon>Paraneoptera</taxon>
        <taxon>Hemiptera</taxon>
        <taxon>Auchenorrhyncha</taxon>
        <taxon>Cercopoidea</taxon>
        <taxon>Clastopteridae</taxon>
        <taxon>Clastoptera</taxon>
    </lineage>
</organism>
<dbReference type="CDD" id="cd03249">
    <property type="entry name" value="ABC_MTABC3_MDL1_MDL2"/>
    <property type="match status" value="1"/>
</dbReference>
<keyword evidence="11 18" id="KW-1133">Transmembrane helix</keyword>
<dbReference type="InterPro" id="IPR011527">
    <property type="entry name" value="ABC1_TM_dom"/>
</dbReference>
<evidence type="ECO:0000256" key="10">
    <source>
        <dbReference type="ARBA" id="ARBA00022958"/>
    </source>
</evidence>
<dbReference type="CDD" id="cd18574">
    <property type="entry name" value="ABC_6TM_ABCB8_like"/>
    <property type="match status" value="1"/>
</dbReference>
<dbReference type="PROSITE" id="PS00211">
    <property type="entry name" value="ABC_TRANSPORTER_1"/>
    <property type="match status" value="1"/>
</dbReference>
<keyword evidence="14 18" id="KW-0472">Membrane</keyword>
<dbReference type="PROSITE" id="PS50929">
    <property type="entry name" value="ABC_TM1F"/>
    <property type="match status" value="1"/>
</dbReference>
<comment type="subcellular location">
    <subcellularLocation>
        <location evidence="1">Mitochondrion inner membrane</location>
        <topology evidence="1">Multi-pass membrane protein</topology>
    </subcellularLocation>
</comment>
<evidence type="ECO:0000313" key="21">
    <source>
        <dbReference type="EMBL" id="JAS16805.1"/>
    </source>
</evidence>
<evidence type="ECO:0000256" key="4">
    <source>
        <dbReference type="ARBA" id="ARBA00022538"/>
    </source>
</evidence>
<dbReference type="AlphaFoldDB" id="A0A1B6CTZ2"/>
<evidence type="ECO:0000256" key="14">
    <source>
        <dbReference type="ARBA" id="ARBA00023136"/>
    </source>
</evidence>
<feature type="transmembrane region" description="Helical" evidence="18">
    <location>
        <begin position="118"/>
        <end position="142"/>
    </location>
</feature>
<dbReference type="PANTHER" id="PTHR43394">
    <property type="entry name" value="ATP-DEPENDENT PERMEASE MDL1, MITOCHONDRIAL"/>
    <property type="match status" value="1"/>
</dbReference>
<keyword evidence="6" id="KW-0547">Nucleotide-binding</keyword>
<proteinExistence type="inferred from homology"/>
<dbReference type="Pfam" id="PF00664">
    <property type="entry name" value="ABC_membrane"/>
    <property type="match status" value="1"/>
</dbReference>
<dbReference type="Gene3D" id="1.20.1560.10">
    <property type="entry name" value="ABC transporter type 1, transmembrane domain"/>
    <property type="match status" value="1"/>
</dbReference>
<dbReference type="PROSITE" id="PS50893">
    <property type="entry name" value="ABC_TRANSPORTER_2"/>
    <property type="match status" value="1"/>
</dbReference>
<evidence type="ECO:0000259" key="20">
    <source>
        <dbReference type="PROSITE" id="PS50929"/>
    </source>
</evidence>
<protein>
    <recommendedName>
        <fullName evidence="15">Mitochondrial potassium channel ATP-binding subunit</fullName>
    </recommendedName>
    <alternativeName>
        <fullName evidence="17">ATP-binding cassette sub-family B member 8, mitochondrial</fullName>
    </alternativeName>
    <alternativeName>
        <fullName evidence="16">Mitochondrial sulfonylurea-receptor</fullName>
    </alternativeName>
</protein>
<dbReference type="GO" id="GO:0015421">
    <property type="term" value="F:ABC-type oligopeptide transporter activity"/>
    <property type="evidence" value="ECO:0007669"/>
    <property type="project" value="TreeGrafter"/>
</dbReference>
<dbReference type="InterPro" id="IPR036640">
    <property type="entry name" value="ABC1_TM_sf"/>
</dbReference>
<keyword evidence="10" id="KW-0630">Potassium</keyword>
<keyword evidence="5 18" id="KW-0812">Transmembrane</keyword>
<dbReference type="InterPro" id="IPR027417">
    <property type="entry name" value="P-loop_NTPase"/>
</dbReference>
<keyword evidence="4" id="KW-0633">Potassium transport</keyword>
<evidence type="ECO:0000256" key="5">
    <source>
        <dbReference type="ARBA" id="ARBA00022692"/>
    </source>
</evidence>
<dbReference type="InterPro" id="IPR039421">
    <property type="entry name" value="Type_1_exporter"/>
</dbReference>
<evidence type="ECO:0000256" key="12">
    <source>
        <dbReference type="ARBA" id="ARBA00023065"/>
    </source>
</evidence>
<evidence type="ECO:0000256" key="9">
    <source>
        <dbReference type="ARBA" id="ARBA00022946"/>
    </source>
</evidence>
<evidence type="ECO:0000256" key="6">
    <source>
        <dbReference type="ARBA" id="ARBA00022741"/>
    </source>
</evidence>
<reference evidence="21" key="1">
    <citation type="submission" date="2015-12" db="EMBL/GenBank/DDBJ databases">
        <title>De novo transcriptome assembly of four potential Pierce s Disease insect vectors from Arizona vineyards.</title>
        <authorList>
            <person name="Tassone E.E."/>
        </authorList>
    </citation>
    <scope>NUCLEOTIDE SEQUENCE</scope>
</reference>
<evidence type="ECO:0000256" key="7">
    <source>
        <dbReference type="ARBA" id="ARBA00022792"/>
    </source>
</evidence>
<dbReference type="Gene3D" id="3.40.50.300">
    <property type="entry name" value="P-loop containing nucleotide triphosphate hydrolases"/>
    <property type="match status" value="1"/>
</dbReference>
<dbReference type="GO" id="GO:0090374">
    <property type="term" value="P:oligopeptide export from mitochondrion"/>
    <property type="evidence" value="ECO:0007669"/>
    <property type="project" value="TreeGrafter"/>
</dbReference>
<keyword evidence="13" id="KW-0496">Mitochondrion</keyword>
<evidence type="ECO:0000256" key="17">
    <source>
        <dbReference type="ARBA" id="ARBA00042968"/>
    </source>
</evidence>
<accession>A0A1B6CTZ2</accession>
<keyword evidence="3" id="KW-0813">Transport</keyword>
<evidence type="ECO:0000256" key="3">
    <source>
        <dbReference type="ARBA" id="ARBA00022448"/>
    </source>
</evidence>
<dbReference type="GO" id="GO:0005743">
    <property type="term" value="C:mitochondrial inner membrane"/>
    <property type="evidence" value="ECO:0007669"/>
    <property type="project" value="UniProtKB-SubCell"/>
</dbReference>
<comment type="similarity">
    <text evidence="2">Belongs to the ABC transporter superfamily. ABCB family. Multidrug resistance exporter (TC 3.A.1.201) subfamily.</text>
</comment>